<evidence type="ECO:0000256" key="6">
    <source>
        <dbReference type="ARBA" id="ARBA00022692"/>
    </source>
</evidence>
<dbReference type="PROSITE" id="PS00108">
    <property type="entry name" value="PROTEIN_KINASE_ST"/>
    <property type="match status" value="1"/>
</dbReference>
<dbReference type="GO" id="GO:0005886">
    <property type="term" value="C:plasma membrane"/>
    <property type="evidence" value="ECO:0007669"/>
    <property type="project" value="UniProtKB-SubCell"/>
</dbReference>
<keyword evidence="12 17" id="KW-1133">Transmembrane helix</keyword>
<dbReference type="InterPro" id="IPR001245">
    <property type="entry name" value="Ser-Thr/Tyr_kinase_cat_dom"/>
</dbReference>
<evidence type="ECO:0000256" key="12">
    <source>
        <dbReference type="ARBA" id="ARBA00022989"/>
    </source>
</evidence>
<dbReference type="InterPro" id="IPR032675">
    <property type="entry name" value="LRR_dom_sf"/>
</dbReference>
<dbReference type="EC" id="2.7.11.1" evidence="2"/>
<dbReference type="SMART" id="SM00369">
    <property type="entry name" value="LRR_TYP"/>
    <property type="match status" value="2"/>
</dbReference>
<dbReference type="InterPro" id="IPR000719">
    <property type="entry name" value="Prot_kinase_dom"/>
</dbReference>
<keyword evidence="20" id="KW-1185">Reference proteome</keyword>
<keyword evidence="4" id="KW-0433">Leucine-rich repeat</keyword>
<evidence type="ECO:0000256" key="14">
    <source>
        <dbReference type="ARBA" id="ARBA00047899"/>
    </source>
</evidence>
<evidence type="ECO:0000256" key="13">
    <source>
        <dbReference type="ARBA" id="ARBA00023136"/>
    </source>
</evidence>
<dbReference type="SUPFAM" id="SSF56112">
    <property type="entry name" value="Protein kinase-like (PK-like)"/>
    <property type="match status" value="1"/>
</dbReference>
<dbReference type="GO" id="GO:0005524">
    <property type="term" value="F:ATP binding"/>
    <property type="evidence" value="ECO:0007669"/>
    <property type="project" value="UniProtKB-UniRule"/>
</dbReference>
<dbReference type="Gene3D" id="1.10.510.10">
    <property type="entry name" value="Transferase(Phosphotransferase) domain 1"/>
    <property type="match status" value="1"/>
</dbReference>
<name>A0AAQ3JMA1_9LILI</name>
<feature type="domain" description="Protein kinase" evidence="18">
    <location>
        <begin position="630"/>
        <end position="893"/>
    </location>
</feature>
<dbReference type="PANTHER" id="PTHR45631">
    <property type="entry name" value="OS07G0107800 PROTEIN-RELATED"/>
    <property type="match status" value="1"/>
</dbReference>
<keyword evidence="13 17" id="KW-0472">Membrane</keyword>
<accession>A0AAQ3JMA1</accession>
<evidence type="ECO:0000256" key="8">
    <source>
        <dbReference type="ARBA" id="ARBA00022737"/>
    </source>
</evidence>
<dbReference type="Pfam" id="PF07714">
    <property type="entry name" value="PK_Tyr_Ser-Thr"/>
    <property type="match status" value="1"/>
</dbReference>
<dbReference type="InterPro" id="IPR001611">
    <property type="entry name" value="Leu-rich_rpt"/>
</dbReference>
<dbReference type="Gene3D" id="3.80.10.10">
    <property type="entry name" value="Ribonuclease Inhibitor"/>
    <property type="match status" value="1"/>
</dbReference>
<organism evidence="19 20">
    <name type="scientific">Canna indica</name>
    <name type="common">Indian-shot</name>
    <dbReference type="NCBI Taxonomy" id="4628"/>
    <lineage>
        <taxon>Eukaryota</taxon>
        <taxon>Viridiplantae</taxon>
        <taxon>Streptophyta</taxon>
        <taxon>Embryophyta</taxon>
        <taxon>Tracheophyta</taxon>
        <taxon>Spermatophyta</taxon>
        <taxon>Magnoliopsida</taxon>
        <taxon>Liliopsida</taxon>
        <taxon>Zingiberales</taxon>
        <taxon>Cannaceae</taxon>
        <taxon>Canna</taxon>
    </lineage>
</organism>
<protein>
    <recommendedName>
        <fullName evidence="2">non-specific serine/threonine protein kinase</fullName>
        <ecNumber evidence="2">2.7.11.1</ecNumber>
    </recommendedName>
</protein>
<evidence type="ECO:0000259" key="18">
    <source>
        <dbReference type="PROSITE" id="PS50011"/>
    </source>
</evidence>
<sequence length="893" mass="99246">MPRHMALAHIMAVTPFIDHIVVSIALPKQEKNGTCNIEINGSLVLSPAARWELPVSVESTASYISIDCGLTSNTTYSDATTGITYASDDEFIDTGVKSTISSNYLSSSLDRQLSTVRSFPSGTRNCYVLKVKRNRRYLLRATFMYGNYDGLNQASLGNPLLFDLYVDVNFWWRMNISSAVHDHRPELIFVAAADAVSICLVKTGPATPFISALELRPLKDTIYTYANATQNLVLSFRIDVGSGSTSYLSRYPDDAYDRIWVPYIDKAAGWTTLTTTQTVQNIPQETFEEPSAVMQTAAMPINSSKMEFYWDYEGTGGQPNEFYANFYFAELRPNTLRAFNLYLNDENIYINYTPFYLVSDVIYTTFPVRGSERYSWSLNSTGLSAFPPILNALEVYTPMNLPNLPTDSGDVDAINAIKGQYELKKSWTGDPCAPKEYAWDGLNCSYGPNRPRITSVNLSSSALTGVISSYFAKLTEIESLDLSYNNLTGIVPDVLGSLPSLKVLNLTRNNLTGPIPPSLLKKSQKGSLVLRTDQSLCANGNSCEATTGTKTSKKKISTPIIVIICVVPVVLLVFLAAICFVCRARKLNGPTISVRPEKENLHNLAKDHEDNHFQLENRLFTYKELEKITNNFKRVLGKGGFGTVFHGSLEDGTQVAVKTLSQSSSQGTKEFLAEVQHLIRIHHKNLVSLVGYCMEGDYLALVYEYMSQGTLQDHITGKTHSFCALNWGKRLQIAIEAAQGLEYLHKGCKPPLVHRDVKTGNILLSEMLEAKIADFGLSKAMHHDVTNIPTAVVGTPGYLDPEYYSTFQMSEKSDVYSFGVVLLELITAERPILTSAQNAHIVQQVRQRLIKGNIEDVVDPKLQRDYDVNSIWKAADVAFKCTAQTSQQRANHD</sequence>
<evidence type="ECO:0000256" key="7">
    <source>
        <dbReference type="ARBA" id="ARBA00022729"/>
    </source>
</evidence>
<dbReference type="FunFam" id="3.80.10.10:FF:000129">
    <property type="entry name" value="Leucine-rich repeat receptor-like kinase"/>
    <property type="match status" value="1"/>
</dbReference>
<dbReference type="SMART" id="SM00220">
    <property type="entry name" value="S_TKc"/>
    <property type="match status" value="1"/>
</dbReference>
<keyword evidence="3" id="KW-0723">Serine/threonine-protein kinase</keyword>
<evidence type="ECO:0000256" key="3">
    <source>
        <dbReference type="ARBA" id="ARBA00022527"/>
    </source>
</evidence>
<evidence type="ECO:0000256" key="16">
    <source>
        <dbReference type="PROSITE-ProRule" id="PRU10141"/>
    </source>
</evidence>
<dbReference type="PROSITE" id="PS50011">
    <property type="entry name" value="PROTEIN_KINASE_DOM"/>
    <property type="match status" value="1"/>
</dbReference>
<comment type="catalytic activity">
    <reaction evidence="14">
        <text>L-threonyl-[protein] + ATP = O-phospho-L-threonyl-[protein] + ADP + H(+)</text>
        <dbReference type="Rhea" id="RHEA:46608"/>
        <dbReference type="Rhea" id="RHEA-COMP:11060"/>
        <dbReference type="Rhea" id="RHEA-COMP:11605"/>
        <dbReference type="ChEBI" id="CHEBI:15378"/>
        <dbReference type="ChEBI" id="CHEBI:30013"/>
        <dbReference type="ChEBI" id="CHEBI:30616"/>
        <dbReference type="ChEBI" id="CHEBI:61977"/>
        <dbReference type="ChEBI" id="CHEBI:456216"/>
        <dbReference type="EC" id="2.7.11.1"/>
    </reaction>
</comment>
<dbReference type="Pfam" id="PF13855">
    <property type="entry name" value="LRR_8"/>
    <property type="match status" value="1"/>
</dbReference>
<reference evidence="19 20" key="1">
    <citation type="submission" date="2023-10" db="EMBL/GenBank/DDBJ databases">
        <title>Chromosome-scale genome assembly provides insights into flower coloration mechanisms of Canna indica.</title>
        <authorList>
            <person name="Li C."/>
        </authorList>
    </citation>
    <scope>NUCLEOTIDE SEQUENCE [LARGE SCALE GENOMIC DNA]</scope>
    <source>
        <tissue evidence="19">Flower</tissue>
    </source>
</reference>
<evidence type="ECO:0000256" key="11">
    <source>
        <dbReference type="ARBA" id="ARBA00022840"/>
    </source>
</evidence>
<dbReference type="PANTHER" id="PTHR45631:SF202">
    <property type="entry name" value="SENESCENCE-INDUCED RECEPTOR-LIKE SERINE_THREONINE-PROTEIN KINASE"/>
    <property type="match status" value="1"/>
</dbReference>
<evidence type="ECO:0000313" key="20">
    <source>
        <dbReference type="Proteomes" id="UP001327560"/>
    </source>
</evidence>
<feature type="binding site" evidence="16">
    <location>
        <position position="658"/>
    </location>
    <ligand>
        <name>ATP</name>
        <dbReference type="ChEBI" id="CHEBI:30616"/>
    </ligand>
</feature>
<dbReference type="SUPFAM" id="SSF52058">
    <property type="entry name" value="L domain-like"/>
    <property type="match status" value="1"/>
</dbReference>
<dbReference type="Gene3D" id="3.30.200.20">
    <property type="entry name" value="Phosphorylase Kinase, domain 1"/>
    <property type="match status" value="1"/>
</dbReference>
<keyword evidence="7" id="KW-0732">Signal</keyword>
<dbReference type="PRINTS" id="PR00019">
    <property type="entry name" value="LEURICHRPT"/>
</dbReference>
<evidence type="ECO:0000313" key="19">
    <source>
        <dbReference type="EMBL" id="WOK91454.1"/>
    </source>
</evidence>
<dbReference type="GO" id="GO:0004674">
    <property type="term" value="F:protein serine/threonine kinase activity"/>
    <property type="evidence" value="ECO:0007669"/>
    <property type="project" value="UniProtKB-KW"/>
</dbReference>
<evidence type="ECO:0000256" key="1">
    <source>
        <dbReference type="ARBA" id="ARBA00004162"/>
    </source>
</evidence>
<keyword evidence="10" id="KW-0418">Kinase</keyword>
<gene>
    <name evidence="19" type="ORF">Cni_G00145</name>
</gene>
<feature type="transmembrane region" description="Helical" evidence="17">
    <location>
        <begin position="560"/>
        <end position="582"/>
    </location>
</feature>
<dbReference type="AlphaFoldDB" id="A0AAQ3JMA1"/>
<keyword evidence="9 16" id="KW-0547">Nucleotide-binding</keyword>
<dbReference type="Pfam" id="PF12819">
    <property type="entry name" value="Malectin_like"/>
    <property type="match status" value="1"/>
</dbReference>
<keyword evidence="5" id="KW-0808">Transferase</keyword>
<evidence type="ECO:0000256" key="2">
    <source>
        <dbReference type="ARBA" id="ARBA00012513"/>
    </source>
</evidence>
<evidence type="ECO:0000256" key="5">
    <source>
        <dbReference type="ARBA" id="ARBA00022679"/>
    </source>
</evidence>
<keyword evidence="6 17" id="KW-0812">Transmembrane</keyword>
<evidence type="ECO:0000256" key="4">
    <source>
        <dbReference type="ARBA" id="ARBA00022614"/>
    </source>
</evidence>
<dbReference type="Proteomes" id="UP001327560">
    <property type="component" value="Chromosome 1"/>
</dbReference>
<dbReference type="InterPro" id="IPR011009">
    <property type="entry name" value="Kinase-like_dom_sf"/>
</dbReference>
<dbReference type="InterPro" id="IPR017441">
    <property type="entry name" value="Protein_kinase_ATP_BS"/>
</dbReference>
<evidence type="ECO:0000256" key="17">
    <source>
        <dbReference type="SAM" id="Phobius"/>
    </source>
</evidence>
<dbReference type="PROSITE" id="PS00107">
    <property type="entry name" value="PROTEIN_KINASE_ATP"/>
    <property type="match status" value="1"/>
</dbReference>
<dbReference type="InterPro" id="IPR024788">
    <property type="entry name" value="Malectin-like_Carb-bd_dom"/>
</dbReference>
<comment type="subcellular location">
    <subcellularLocation>
        <location evidence="1">Cell membrane</location>
        <topology evidence="1">Single-pass membrane protein</topology>
    </subcellularLocation>
</comment>
<dbReference type="InterPro" id="IPR008271">
    <property type="entry name" value="Ser/Thr_kinase_AS"/>
</dbReference>
<dbReference type="FunFam" id="3.30.200.20:FF:000394">
    <property type="entry name" value="Leucine-rich repeat receptor-like protein kinase"/>
    <property type="match status" value="1"/>
</dbReference>
<evidence type="ECO:0000256" key="10">
    <source>
        <dbReference type="ARBA" id="ARBA00022777"/>
    </source>
</evidence>
<dbReference type="EMBL" id="CP136890">
    <property type="protein sequence ID" value="WOK91454.1"/>
    <property type="molecule type" value="Genomic_DNA"/>
</dbReference>
<evidence type="ECO:0000256" key="15">
    <source>
        <dbReference type="ARBA" id="ARBA00048679"/>
    </source>
</evidence>
<keyword evidence="11 16" id="KW-0067">ATP-binding</keyword>
<evidence type="ECO:0000256" key="9">
    <source>
        <dbReference type="ARBA" id="ARBA00022741"/>
    </source>
</evidence>
<comment type="catalytic activity">
    <reaction evidence="15">
        <text>L-seryl-[protein] + ATP = O-phospho-L-seryl-[protein] + ADP + H(+)</text>
        <dbReference type="Rhea" id="RHEA:17989"/>
        <dbReference type="Rhea" id="RHEA-COMP:9863"/>
        <dbReference type="Rhea" id="RHEA-COMP:11604"/>
        <dbReference type="ChEBI" id="CHEBI:15378"/>
        <dbReference type="ChEBI" id="CHEBI:29999"/>
        <dbReference type="ChEBI" id="CHEBI:30616"/>
        <dbReference type="ChEBI" id="CHEBI:83421"/>
        <dbReference type="ChEBI" id="CHEBI:456216"/>
        <dbReference type="EC" id="2.7.11.1"/>
    </reaction>
</comment>
<proteinExistence type="predicted"/>
<keyword evidence="8" id="KW-0677">Repeat</keyword>
<dbReference type="InterPro" id="IPR003591">
    <property type="entry name" value="Leu-rich_rpt_typical-subtyp"/>
</dbReference>